<name>A0AAV9UWY8_9PEZI</name>
<sequence length="182" mass="19760">MSLFGSDDHPPRARSSLFGADDDDDDAGHSSPPHAVAGVRSSLFDDGLATSDPWTFTPRAKRSGSTTDMVKSVMRGAAVPNEYMSLYDTLAEETGGVTVGRLETLLEASRVREGFWERILELVAGRNRKDGTGVGREAFNVFLALVGLAEEGEEDLGFDAVDDRKRSSSSRSFYFCLSSRVL</sequence>
<organism evidence="2 3">
    <name type="scientific">Orbilia brochopaga</name>
    <dbReference type="NCBI Taxonomy" id="3140254"/>
    <lineage>
        <taxon>Eukaryota</taxon>
        <taxon>Fungi</taxon>
        <taxon>Dikarya</taxon>
        <taxon>Ascomycota</taxon>
        <taxon>Pezizomycotina</taxon>
        <taxon>Orbiliomycetes</taxon>
        <taxon>Orbiliales</taxon>
        <taxon>Orbiliaceae</taxon>
        <taxon>Orbilia</taxon>
    </lineage>
</organism>
<proteinExistence type="predicted"/>
<protein>
    <submittedName>
        <fullName evidence="2">Sorting nexin</fullName>
    </submittedName>
</protein>
<evidence type="ECO:0000313" key="2">
    <source>
        <dbReference type="EMBL" id="KAK6350213.1"/>
    </source>
</evidence>
<comment type="caution">
    <text evidence="2">The sequence shown here is derived from an EMBL/GenBank/DDBJ whole genome shotgun (WGS) entry which is preliminary data.</text>
</comment>
<evidence type="ECO:0000313" key="3">
    <source>
        <dbReference type="Proteomes" id="UP001375240"/>
    </source>
</evidence>
<dbReference type="EMBL" id="JAVHNQ010000004">
    <property type="protein sequence ID" value="KAK6350213.1"/>
    <property type="molecule type" value="Genomic_DNA"/>
</dbReference>
<accession>A0AAV9UWY8</accession>
<dbReference type="PANTHER" id="PTHR47554">
    <property type="entry name" value="SORTING NEXIN MVP1"/>
    <property type="match status" value="1"/>
</dbReference>
<dbReference type="PANTHER" id="PTHR47554:SF1">
    <property type="entry name" value="SORTING NEXIN MVP1"/>
    <property type="match status" value="1"/>
</dbReference>
<dbReference type="GO" id="GO:0032266">
    <property type="term" value="F:phosphatidylinositol-3-phosphate binding"/>
    <property type="evidence" value="ECO:0007669"/>
    <property type="project" value="TreeGrafter"/>
</dbReference>
<dbReference type="AlphaFoldDB" id="A0AAV9UWY8"/>
<dbReference type="Proteomes" id="UP001375240">
    <property type="component" value="Unassembled WGS sequence"/>
</dbReference>
<dbReference type="GO" id="GO:0042147">
    <property type="term" value="P:retrograde transport, endosome to Golgi"/>
    <property type="evidence" value="ECO:0007669"/>
    <property type="project" value="InterPro"/>
</dbReference>
<reference evidence="2 3" key="1">
    <citation type="submission" date="2019-10" db="EMBL/GenBank/DDBJ databases">
        <authorList>
            <person name="Palmer J.M."/>
        </authorList>
    </citation>
    <scope>NUCLEOTIDE SEQUENCE [LARGE SCALE GENOMIC DNA]</scope>
    <source>
        <strain evidence="2 3">TWF696</strain>
    </source>
</reference>
<dbReference type="InterPro" id="IPR028662">
    <property type="entry name" value="SNX8/Mvp1"/>
</dbReference>
<feature type="region of interest" description="Disordered" evidence="1">
    <location>
        <begin position="1"/>
        <end position="38"/>
    </location>
</feature>
<dbReference type="GO" id="GO:0005768">
    <property type="term" value="C:endosome"/>
    <property type="evidence" value="ECO:0007669"/>
    <property type="project" value="TreeGrafter"/>
</dbReference>
<dbReference type="GO" id="GO:0005829">
    <property type="term" value="C:cytosol"/>
    <property type="evidence" value="ECO:0007669"/>
    <property type="project" value="GOC"/>
</dbReference>
<gene>
    <name evidence="2" type="primary">SNX8</name>
    <name evidence="2" type="ORF">TWF696_006449</name>
</gene>
<dbReference type="GO" id="GO:0006623">
    <property type="term" value="P:protein targeting to vacuole"/>
    <property type="evidence" value="ECO:0007669"/>
    <property type="project" value="TreeGrafter"/>
</dbReference>
<evidence type="ECO:0000256" key="1">
    <source>
        <dbReference type="SAM" id="MobiDB-lite"/>
    </source>
</evidence>
<feature type="compositionally biased region" description="Basic and acidic residues" evidence="1">
    <location>
        <begin position="1"/>
        <end position="11"/>
    </location>
</feature>
<keyword evidence="3" id="KW-1185">Reference proteome</keyword>